<dbReference type="SUPFAM" id="SSF51556">
    <property type="entry name" value="Metallo-dependent hydrolases"/>
    <property type="match status" value="1"/>
</dbReference>
<dbReference type="InterPro" id="IPR032466">
    <property type="entry name" value="Metal_Hydrolase"/>
</dbReference>
<dbReference type="Gene3D" id="1.20.58.520">
    <property type="entry name" value="Amidohydrolase"/>
    <property type="match status" value="1"/>
</dbReference>
<reference evidence="1" key="1">
    <citation type="submission" date="2023-06" db="EMBL/GenBank/DDBJ databases">
        <title>Genomic of Parafulvivirga corallium.</title>
        <authorList>
            <person name="Wang G."/>
        </authorList>
    </citation>
    <scope>NUCLEOTIDE SEQUENCE</scope>
    <source>
        <strain evidence="1">BMA10</strain>
    </source>
</reference>
<keyword evidence="2" id="KW-1185">Reference proteome</keyword>
<sequence>MSFLNDYKNAGGRVTISDDAAFIYNLYGFGYVEEMELLQEAGFHPLEVIRGATLHAAQAIFEPKGKPIEFGIIGRHGYH</sequence>
<protein>
    <submittedName>
        <fullName evidence="1">Uncharacterized protein</fullName>
    </submittedName>
</protein>
<dbReference type="EMBL" id="JAUJEA010000003">
    <property type="protein sequence ID" value="MDN5202034.1"/>
    <property type="molecule type" value="Genomic_DNA"/>
</dbReference>
<accession>A0ABT8KP77</accession>
<evidence type="ECO:0000313" key="2">
    <source>
        <dbReference type="Proteomes" id="UP001172082"/>
    </source>
</evidence>
<evidence type="ECO:0000313" key="1">
    <source>
        <dbReference type="EMBL" id="MDN5202034.1"/>
    </source>
</evidence>
<gene>
    <name evidence="1" type="ORF">QQ008_11690</name>
</gene>
<dbReference type="Gene3D" id="3.30.110.90">
    <property type="entry name" value="Amidohydrolase"/>
    <property type="match status" value="1"/>
</dbReference>
<comment type="caution">
    <text evidence="1">The sequence shown here is derived from an EMBL/GenBank/DDBJ whole genome shotgun (WGS) entry which is preliminary data.</text>
</comment>
<name>A0ABT8KP77_9BACT</name>
<proteinExistence type="predicted"/>
<dbReference type="Proteomes" id="UP001172082">
    <property type="component" value="Unassembled WGS sequence"/>
</dbReference>
<organism evidence="1 2">
    <name type="scientific">Splendidivirga corallicola</name>
    <dbReference type="NCBI Taxonomy" id="3051826"/>
    <lineage>
        <taxon>Bacteria</taxon>
        <taxon>Pseudomonadati</taxon>
        <taxon>Bacteroidota</taxon>
        <taxon>Cytophagia</taxon>
        <taxon>Cytophagales</taxon>
        <taxon>Splendidivirgaceae</taxon>
        <taxon>Splendidivirga</taxon>
    </lineage>
</organism>